<sequence length="327" mass="34486">MKRPAVAALGGGHGLFASLEALRLVTDKITAIVTVADDGGSSGRLREEYDILPPGDLRMALAALCDNSQWGIAWRDALQHRFPGEGPLGGHALGNLLIAGLWDSLGDPIQGLDMVGRLLSARGRVLPMSLQPLRIDAKVRGADPADPDGVREVSGQVAVAQTPGTVLNLRLFPDPPQPCREAIDAVLDADWVILGPGSWFTSVMPHLLVPDLLDALVQTKAKRMLTLNVQMDTGETSGFSASDHLEVLAAHAPALHLDAILADPGVVGDDARAREALESSAAALGASVVYKPVADQESAGVHDTLRLATAYRDVMESAARAQARRRA</sequence>
<comment type="similarity">
    <text evidence="1">Belongs to the gluconeogenesis factor family.</text>
</comment>
<accession>A0A075JF42</accession>
<gene>
    <name evidence="2" type="ORF">HX89_07800</name>
</gene>
<dbReference type="Proteomes" id="UP000027986">
    <property type="component" value="Chromosome"/>
</dbReference>
<dbReference type="PANTHER" id="PTHR30135:SF3">
    <property type="entry name" value="GLUCONEOGENESIS FACTOR-RELATED"/>
    <property type="match status" value="1"/>
</dbReference>
<comment type="function">
    <text evidence="1">Required for morphogenesis under gluconeogenic growth conditions.</text>
</comment>
<dbReference type="NCBIfam" id="TIGR01826">
    <property type="entry name" value="CofD_related"/>
    <property type="match status" value="1"/>
</dbReference>
<dbReference type="RefSeq" id="WP_006945440.1">
    <property type="nucleotide sequence ID" value="NZ_CP008889.1"/>
</dbReference>
<dbReference type="EMBL" id="CP008889">
    <property type="protein sequence ID" value="AIF40861.1"/>
    <property type="molecule type" value="Genomic_DNA"/>
</dbReference>
<dbReference type="InterPro" id="IPR038136">
    <property type="entry name" value="CofD-like_dom_sf"/>
</dbReference>
<evidence type="ECO:0000313" key="3">
    <source>
        <dbReference type="Proteomes" id="UP000027986"/>
    </source>
</evidence>
<dbReference type="SUPFAM" id="SSF142338">
    <property type="entry name" value="CofD-like"/>
    <property type="match status" value="1"/>
</dbReference>
<dbReference type="Gene3D" id="3.40.50.10680">
    <property type="entry name" value="CofD-like domains"/>
    <property type="match status" value="1"/>
</dbReference>
<dbReference type="OrthoDB" id="9783842at2"/>
<dbReference type="STRING" id="1274.HX89_07800"/>
<dbReference type="CDD" id="cd07187">
    <property type="entry name" value="YvcK_like"/>
    <property type="match status" value="1"/>
</dbReference>
<comment type="subcellular location">
    <subcellularLocation>
        <location evidence="1">Cytoplasm</location>
    </subcellularLocation>
</comment>
<dbReference type="KEGG" id="dni:HX89_07800"/>
<organism evidence="2 3">
    <name type="scientific">Dermacoccus nishinomiyaensis</name>
    <dbReference type="NCBI Taxonomy" id="1274"/>
    <lineage>
        <taxon>Bacteria</taxon>
        <taxon>Bacillati</taxon>
        <taxon>Actinomycetota</taxon>
        <taxon>Actinomycetes</taxon>
        <taxon>Micrococcales</taxon>
        <taxon>Dermacoccaceae</taxon>
        <taxon>Dermacoccus</taxon>
    </lineage>
</organism>
<dbReference type="Pfam" id="PF01933">
    <property type="entry name" value="CofD"/>
    <property type="match status" value="1"/>
</dbReference>
<dbReference type="AlphaFoldDB" id="A0A075JF42"/>
<dbReference type="GO" id="GO:0005737">
    <property type="term" value="C:cytoplasm"/>
    <property type="evidence" value="ECO:0007669"/>
    <property type="project" value="UniProtKB-SubCell"/>
</dbReference>
<dbReference type="GeneID" id="41841053"/>
<dbReference type="HAMAP" id="MF_00973">
    <property type="entry name" value="Gluconeogen_factor"/>
    <property type="match status" value="1"/>
</dbReference>
<keyword evidence="1" id="KW-0963">Cytoplasm</keyword>
<evidence type="ECO:0000313" key="2">
    <source>
        <dbReference type="EMBL" id="AIF40861.1"/>
    </source>
</evidence>
<keyword evidence="3" id="KW-1185">Reference proteome</keyword>
<protein>
    <recommendedName>
        <fullName evidence="1">Putative gluconeogenesis factor</fullName>
    </recommendedName>
</protein>
<evidence type="ECO:0000256" key="1">
    <source>
        <dbReference type="HAMAP-Rule" id="MF_00973"/>
    </source>
</evidence>
<dbReference type="HOGENOM" id="CLU_044041_1_0_11"/>
<proteinExistence type="inferred from homology"/>
<dbReference type="GO" id="GO:0043743">
    <property type="term" value="F:LPPG:FO 2-phospho-L-lactate transferase activity"/>
    <property type="evidence" value="ECO:0007669"/>
    <property type="project" value="InterPro"/>
</dbReference>
<dbReference type="eggNOG" id="COG0391">
    <property type="taxonomic scope" value="Bacteria"/>
</dbReference>
<dbReference type="GO" id="GO:0008360">
    <property type="term" value="P:regulation of cell shape"/>
    <property type="evidence" value="ECO:0007669"/>
    <property type="project" value="UniProtKB-UniRule"/>
</dbReference>
<reference evidence="2 3" key="1">
    <citation type="submission" date="2014-07" db="EMBL/GenBank/DDBJ databases">
        <title>Genome Sequencing of Dermacoccus nishinomiyaensis.</title>
        <authorList>
            <person name="Hong K.W."/>
            <person name="Chan K.G."/>
        </authorList>
    </citation>
    <scope>NUCLEOTIDE SEQUENCE [LARGE SCALE GENOMIC DNA]</scope>
    <source>
        <strain evidence="2 3">M25</strain>
    </source>
</reference>
<dbReference type="PANTHER" id="PTHR30135">
    <property type="entry name" value="UNCHARACTERIZED PROTEIN YVCK-RELATED"/>
    <property type="match status" value="1"/>
</dbReference>
<name>A0A075JF42_9MICO</name>
<dbReference type="InterPro" id="IPR002882">
    <property type="entry name" value="CofD"/>
</dbReference>
<dbReference type="InterPro" id="IPR010119">
    <property type="entry name" value="Gluconeogen_factor"/>
</dbReference>